<dbReference type="OrthoDB" id="9909019at2759"/>
<dbReference type="AlphaFoldDB" id="A0A4S8LUA3"/>
<keyword evidence="3" id="KW-1185">Reference proteome</keyword>
<reference evidence="2 3" key="1">
    <citation type="journal article" date="2019" name="Nat. Ecol. Evol.">
        <title>Megaphylogeny resolves global patterns of mushroom evolution.</title>
        <authorList>
            <person name="Varga T."/>
            <person name="Krizsan K."/>
            <person name="Foldi C."/>
            <person name="Dima B."/>
            <person name="Sanchez-Garcia M."/>
            <person name="Sanchez-Ramirez S."/>
            <person name="Szollosi G.J."/>
            <person name="Szarkandi J.G."/>
            <person name="Papp V."/>
            <person name="Albert L."/>
            <person name="Andreopoulos W."/>
            <person name="Angelini C."/>
            <person name="Antonin V."/>
            <person name="Barry K.W."/>
            <person name="Bougher N.L."/>
            <person name="Buchanan P."/>
            <person name="Buyck B."/>
            <person name="Bense V."/>
            <person name="Catcheside P."/>
            <person name="Chovatia M."/>
            <person name="Cooper J."/>
            <person name="Damon W."/>
            <person name="Desjardin D."/>
            <person name="Finy P."/>
            <person name="Geml J."/>
            <person name="Haridas S."/>
            <person name="Hughes K."/>
            <person name="Justo A."/>
            <person name="Karasinski D."/>
            <person name="Kautmanova I."/>
            <person name="Kiss B."/>
            <person name="Kocsube S."/>
            <person name="Kotiranta H."/>
            <person name="LaButti K.M."/>
            <person name="Lechner B.E."/>
            <person name="Liimatainen K."/>
            <person name="Lipzen A."/>
            <person name="Lukacs Z."/>
            <person name="Mihaltcheva S."/>
            <person name="Morgado L.N."/>
            <person name="Niskanen T."/>
            <person name="Noordeloos M.E."/>
            <person name="Ohm R.A."/>
            <person name="Ortiz-Santana B."/>
            <person name="Ovrebo C."/>
            <person name="Racz N."/>
            <person name="Riley R."/>
            <person name="Savchenko A."/>
            <person name="Shiryaev A."/>
            <person name="Soop K."/>
            <person name="Spirin V."/>
            <person name="Szebenyi C."/>
            <person name="Tomsovsky M."/>
            <person name="Tulloss R.E."/>
            <person name="Uehling J."/>
            <person name="Grigoriev I.V."/>
            <person name="Vagvolgyi C."/>
            <person name="Papp T."/>
            <person name="Martin F.M."/>
            <person name="Miettinen O."/>
            <person name="Hibbett D.S."/>
            <person name="Nagy L.G."/>
        </authorList>
    </citation>
    <scope>NUCLEOTIDE SEQUENCE [LARGE SCALE GENOMIC DNA]</scope>
    <source>
        <strain evidence="2 3">CBS 962.96</strain>
    </source>
</reference>
<keyword evidence="1" id="KW-0812">Transmembrane</keyword>
<proteinExistence type="predicted"/>
<sequence>LVQHGETSVEAQDHEIYRKVALSRGEVFINSYDLGKIFFNIGDGGCLMYTLLIPFRFLPYTNERSWARTEGFERHRGVRRGEELTDDE</sequence>
<gene>
    <name evidence="2" type="ORF">K435DRAFT_594492</name>
</gene>
<evidence type="ECO:0000313" key="2">
    <source>
        <dbReference type="EMBL" id="THU93166.1"/>
    </source>
</evidence>
<feature type="non-terminal residue" evidence="2">
    <location>
        <position position="88"/>
    </location>
</feature>
<keyword evidence="1" id="KW-1133">Transmembrane helix</keyword>
<evidence type="ECO:0000313" key="3">
    <source>
        <dbReference type="Proteomes" id="UP000297245"/>
    </source>
</evidence>
<evidence type="ECO:0000256" key="1">
    <source>
        <dbReference type="SAM" id="Phobius"/>
    </source>
</evidence>
<feature type="non-terminal residue" evidence="2">
    <location>
        <position position="1"/>
    </location>
</feature>
<dbReference type="Proteomes" id="UP000297245">
    <property type="component" value="Unassembled WGS sequence"/>
</dbReference>
<dbReference type="EMBL" id="ML179256">
    <property type="protein sequence ID" value="THU93166.1"/>
    <property type="molecule type" value="Genomic_DNA"/>
</dbReference>
<feature type="transmembrane region" description="Helical" evidence="1">
    <location>
        <begin position="37"/>
        <end position="58"/>
    </location>
</feature>
<keyword evidence="1" id="KW-0472">Membrane</keyword>
<protein>
    <submittedName>
        <fullName evidence="2">Uncharacterized protein</fullName>
    </submittedName>
</protein>
<name>A0A4S8LUA3_DENBC</name>
<accession>A0A4S8LUA3</accession>
<organism evidence="2 3">
    <name type="scientific">Dendrothele bispora (strain CBS 962.96)</name>
    <dbReference type="NCBI Taxonomy" id="1314807"/>
    <lineage>
        <taxon>Eukaryota</taxon>
        <taxon>Fungi</taxon>
        <taxon>Dikarya</taxon>
        <taxon>Basidiomycota</taxon>
        <taxon>Agaricomycotina</taxon>
        <taxon>Agaricomycetes</taxon>
        <taxon>Agaricomycetidae</taxon>
        <taxon>Agaricales</taxon>
        <taxon>Agaricales incertae sedis</taxon>
        <taxon>Dendrothele</taxon>
    </lineage>
</organism>